<evidence type="ECO:0000256" key="7">
    <source>
        <dbReference type="ARBA" id="ARBA00022837"/>
    </source>
</evidence>
<dbReference type="PROSITE" id="PS00330">
    <property type="entry name" value="HEMOLYSIN_CALCIUM"/>
    <property type="match status" value="2"/>
</dbReference>
<comment type="cofactor">
    <cofactor evidence="1">
        <name>Ca(2+)</name>
        <dbReference type="ChEBI" id="CHEBI:29108"/>
    </cofactor>
</comment>
<evidence type="ECO:0000256" key="4">
    <source>
        <dbReference type="ARBA" id="ARBA00022525"/>
    </source>
</evidence>
<dbReference type="GO" id="GO:0005509">
    <property type="term" value="F:calcium ion binding"/>
    <property type="evidence" value="ECO:0007669"/>
    <property type="project" value="InterPro"/>
</dbReference>
<evidence type="ECO:0000256" key="1">
    <source>
        <dbReference type="ARBA" id="ARBA00001913"/>
    </source>
</evidence>
<proteinExistence type="predicted"/>
<keyword evidence="5" id="KW-0800">Toxin</keyword>
<keyword evidence="6" id="KW-0677">Repeat</keyword>
<dbReference type="InterPro" id="IPR008965">
    <property type="entry name" value="CBM2/CBM3_carb-bd_dom_sf"/>
</dbReference>
<keyword evidence="13" id="KW-1185">Reference proteome</keyword>
<dbReference type="InterPro" id="IPR011049">
    <property type="entry name" value="Serralysin-like_metalloprot_C"/>
</dbReference>
<dbReference type="RefSeq" id="WP_072819507.1">
    <property type="nucleotide sequence ID" value="NZ_FQUJ01000003.1"/>
</dbReference>
<dbReference type="GO" id="GO:0016020">
    <property type="term" value="C:membrane"/>
    <property type="evidence" value="ECO:0007669"/>
    <property type="project" value="UniProtKB-SubCell"/>
</dbReference>
<dbReference type="GO" id="GO:0090729">
    <property type="term" value="F:toxin activity"/>
    <property type="evidence" value="ECO:0007669"/>
    <property type="project" value="UniProtKB-KW"/>
</dbReference>
<dbReference type="Pfam" id="PF08548">
    <property type="entry name" value="Peptidase_M10_C"/>
    <property type="match status" value="1"/>
</dbReference>
<keyword evidence="7" id="KW-0106">Calcium</keyword>
<dbReference type="GO" id="GO:0005615">
    <property type="term" value="C:extracellular space"/>
    <property type="evidence" value="ECO:0007669"/>
    <property type="project" value="InterPro"/>
</dbReference>
<name>A0A1M4U7A8_9GAMM</name>
<evidence type="ECO:0000313" key="13">
    <source>
        <dbReference type="Proteomes" id="UP000184346"/>
    </source>
</evidence>
<dbReference type="GO" id="GO:0005975">
    <property type="term" value="P:carbohydrate metabolic process"/>
    <property type="evidence" value="ECO:0007669"/>
    <property type="project" value="InterPro"/>
</dbReference>
<dbReference type="STRING" id="1121942.SAMN02745148_00532"/>
<organism evidence="12 13">
    <name type="scientific">Modicisalibacter ilicicola DSM 19980</name>
    <dbReference type="NCBI Taxonomy" id="1121942"/>
    <lineage>
        <taxon>Bacteria</taxon>
        <taxon>Pseudomonadati</taxon>
        <taxon>Pseudomonadota</taxon>
        <taxon>Gammaproteobacteria</taxon>
        <taxon>Oceanospirillales</taxon>
        <taxon>Halomonadaceae</taxon>
        <taxon>Modicisalibacter</taxon>
    </lineage>
</organism>
<feature type="region of interest" description="Disordered" evidence="10">
    <location>
        <begin position="798"/>
        <end position="817"/>
    </location>
</feature>
<dbReference type="EMBL" id="FQUJ01000003">
    <property type="protein sequence ID" value="SHE52652.1"/>
    <property type="molecule type" value="Genomic_DNA"/>
</dbReference>
<dbReference type="PROSITE" id="PS51173">
    <property type="entry name" value="CBM2"/>
    <property type="match status" value="1"/>
</dbReference>
<dbReference type="InterPro" id="IPR012291">
    <property type="entry name" value="CBM2_carb-bd_dom_sf"/>
</dbReference>
<protein>
    <submittedName>
        <fullName evidence="12">Cellulose binding domain-containing protein</fullName>
    </submittedName>
</protein>
<evidence type="ECO:0000313" key="12">
    <source>
        <dbReference type="EMBL" id="SHE52652.1"/>
    </source>
</evidence>
<sequence length="1006" mass="107632">MSSLIDYTLTSQWNGGFVLELFVTNSSLYTFYDYQIAFAVDGVIADIWNASVVSRTASGYVVADDDDKNDLAPGETVRFKFKVLSESGELPFAFTVNGEHAELTPEAEALRQAQMPEKALLGDDYPIVDNAITVGPEIDADILNALILLAPENATIHLAAGDYHFDDAIRITRSDVSLIGAGADNTHVTFSEQALIENPAHGFIAEGTGATPAGYLRADVDEHGKVLTLGEGHGLAVGDTIRLWQDNTAEYLDAIGDTAWRNMDVPLRTSMARVAGVEGDSITLDRGVHFDFDAGATRVERLDVLENVTLGGFSIDFPLGIPDSGDFSNHLPALDSYHAVEFSGTVASHLFDIQVVNTPSLAFEIARSLDVTAERLVAQGAFNKGGGGNGYAYELRESFDGTFTDLSDSGMRHSLVFASWHSSVGNTVNIDYTDRDINFHGGRDHRNSVHVEQSIRDAATDVKSPTLWINSGGEFFGAPTDAEANEVRFDYVVGSRRDDTVQGTDSGVYLDGAEGHDSLYGGAGNDLLRGGAGWGNDLIDGGDGFDTVLFDQAFFDSRIRYHDDGSLSVEGAGHDTLIDVERAIFSDGITLDIATRVAVQGEPLEFPAAEEVELDPRSAFAELVDIPVPRCTASLEVVSRWSSGYVMAVEITNHLDDTLEHPLVEFTLAADITRFYGAALVERRGDLYRVALDDSAEVTPEATQRFSFKAYAPESLLPEGLTLGGQDVDVDHSSLHAGSAPEAGSLISVESNVVNAWQGGHIAEVLVKNVSEERIDDLVIAFDLPSRIDTLWNAEGQHDDGRYTLSDDGDTPPSLAPGETWRFSYKTYHDEPTLPDNIVADGSVVEATVMPGSDILLQTKPDDDLLLGGDNDENLYGLSGDDRLHGRGGDDYLAGGLGADALEGGAGADVFAFATTFDSNPPAADTLLDFSSSQGDLIDLAAIDADLGVAGNQAFAWRHALGFSGNAGELRFSDGRLAGDVNGDGIADLAIQLAGVETLQINDFLL</sequence>
<evidence type="ECO:0000256" key="3">
    <source>
        <dbReference type="ARBA" id="ARBA00004613"/>
    </source>
</evidence>
<evidence type="ECO:0000256" key="6">
    <source>
        <dbReference type="ARBA" id="ARBA00022737"/>
    </source>
</evidence>
<dbReference type="Proteomes" id="UP000184346">
    <property type="component" value="Unassembled WGS sequence"/>
</dbReference>
<dbReference type="InterPro" id="IPR018511">
    <property type="entry name" value="Hemolysin-typ_Ca-bd_CS"/>
</dbReference>
<dbReference type="Gene3D" id="2.150.10.10">
    <property type="entry name" value="Serralysin-like metalloprotease, C-terminal"/>
    <property type="match status" value="2"/>
</dbReference>
<evidence type="ECO:0000256" key="5">
    <source>
        <dbReference type="ARBA" id="ARBA00022656"/>
    </source>
</evidence>
<evidence type="ECO:0000256" key="9">
    <source>
        <dbReference type="ARBA" id="ARBA00023136"/>
    </source>
</evidence>
<dbReference type="PANTHER" id="PTHR38340:SF1">
    <property type="entry name" value="S-LAYER PROTEIN"/>
    <property type="match status" value="1"/>
</dbReference>
<dbReference type="GO" id="GO:0030247">
    <property type="term" value="F:polysaccharide binding"/>
    <property type="evidence" value="ECO:0007669"/>
    <property type="project" value="UniProtKB-UniRule"/>
</dbReference>
<dbReference type="Gene3D" id="2.60.40.290">
    <property type="match status" value="3"/>
</dbReference>
<dbReference type="AlphaFoldDB" id="A0A1M4U7A8"/>
<dbReference type="PANTHER" id="PTHR38340">
    <property type="entry name" value="S-LAYER PROTEIN"/>
    <property type="match status" value="1"/>
</dbReference>
<dbReference type="SMART" id="SM00637">
    <property type="entry name" value="CBD_II"/>
    <property type="match status" value="2"/>
</dbReference>
<dbReference type="InterPro" id="IPR001343">
    <property type="entry name" value="Hemolysn_Ca-bd"/>
</dbReference>
<dbReference type="PRINTS" id="PR01488">
    <property type="entry name" value="RTXTOXINA"/>
</dbReference>
<dbReference type="Pfam" id="PF00553">
    <property type="entry name" value="CBM_2"/>
    <property type="match status" value="2"/>
</dbReference>
<dbReference type="InterPro" id="IPR050557">
    <property type="entry name" value="RTX_toxin/Mannuronan_C5-epim"/>
</dbReference>
<evidence type="ECO:0000256" key="8">
    <source>
        <dbReference type="ARBA" id="ARBA00023026"/>
    </source>
</evidence>
<dbReference type="InterPro" id="IPR003995">
    <property type="entry name" value="RTX_toxin_determinant-A"/>
</dbReference>
<keyword evidence="9" id="KW-0472">Membrane</keyword>
<evidence type="ECO:0000259" key="11">
    <source>
        <dbReference type="PROSITE" id="PS51173"/>
    </source>
</evidence>
<dbReference type="SUPFAM" id="SSF51126">
    <property type="entry name" value="Pectin lyase-like"/>
    <property type="match status" value="1"/>
</dbReference>
<dbReference type="InterPro" id="IPR001919">
    <property type="entry name" value="CBD2"/>
</dbReference>
<dbReference type="OrthoDB" id="7786102at2"/>
<feature type="domain" description="CBM2" evidence="11">
    <location>
        <begin position="1"/>
        <end position="104"/>
    </location>
</feature>
<gene>
    <name evidence="12" type="ORF">SAMN02745148_00532</name>
</gene>
<keyword evidence="4" id="KW-0964">Secreted</keyword>
<accession>A0A1M4U7A8</accession>
<dbReference type="InterPro" id="IPR011050">
    <property type="entry name" value="Pectin_lyase_fold/virulence"/>
</dbReference>
<evidence type="ECO:0000256" key="2">
    <source>
        <dbReference type="ARBA" id="ARBA00004370"/>
    </source>
</evidence>
<dbReference type="PRINTS" id="PR00313">
    <property type="entry name" value="CABNDNGRPT"/>
</dbReference>
<dbReference type="SUPFAM" id="SSF51120">
    <property type="entry name" value="beta-Roll"/>
    <property type="match status" value="2"/>
</dbReference>
<dbReference type="Pfam" id="PF00353">
    <property type="entry name" value="HemolysinCabind"/>
    <property type="match status" value="2"/>
</dbReference>
<comment type="subcellular location">
    <subcellularLocation>
        <location evidence="2">Membrane</location>
    </subcellularLocation>
    <subcellularLocation>
        <location evidence="3">Secreted</location>
    </subcellularLocation>
</comment>
<dbReference type="InterPro" id="IPR013858">
    <property type="entry name" value="Peptidase_M10B_C"/>
</dbReference>
<keyword evidence="8" id="KW-0843">Virulence</keyword>
<reference evidence="12 13" key="1">
    <citation type="submission" date="2016-11" db="EMBL/GenBank/DDBJ databases">
        <authorList>
            <person name="Jaros S."/>
            <person name="Januszkiewicz K."/>
            <person name="Wedrychowicz H."/>
        </authorList>
    </citation>
    <scope>NUCLEOTIDE SEQUENCE [LARGE SCALE GENOMIC DNA]</scope>
    <source>
        <strain evidence="12 13">DSM 19980</strain>
    </source>
</reference>
<evidence type="ECO:0000256" key="10">
    <source>
        <dbReference type="SAM" id="MobiDB-lite"/>
    </source>
</evidence>
<dbReference type="GO" id="GO:0004553">
    <property type="term" value="F:hydrolase activity, hydrolyzing O-glycosyl compounds"/>
    <property type="evidence" value="ECO:0007669"/>
    <property type="project" value="InterPro"/>
</dbReference>
<dbReference type="SUPFAM" id="SSF49384">
    <property type="entry name" value="Carbohydrate-binding domain"/>
    <property type="match status" value="3"/>
</dbReference>